<keyword evidence="1" id="KW-0472">Membrane</keyword>
<organism evidence="2">
    <name type="scientific">Schistosoma haematobium</name>
    <name type="common">Blood fluke</name>
    <dbReference type="NCBI Taxonomy" id="6185"/>
    <lineage>
        <taxon>Eukaryota</taxon>
        <taxon>Metazoa</taxon>
        <taxon>Spiralia</taxon>
        <taxon>Lophotrochozoa</taxon>
        <taxon>Platyhelminthes</taxon>
        <taxon>Trematoda</taxon>
        <taxon>Digenea</taxon>
        <taxon>Strigeidida</taxon>
        <taxon>Schistosomatoidea</taxon>
        <taxon>Schistosomatidae</taxon>
        <taxon>Schistosoma</taxon>
    </lineage>
</organism>
<dbReference type="InterPro" id="IPR029057">
    <property type="entry name" value="PRTase-like"/>
</dbReference>
<proteinExistence type="predicted"/>
<name>A0A095BVR6_SCHHA</name>
<sequence length="113" mass="13031">MSIDILETFELLNATAINLLCVLKGGFKFASDLSEKIHNTAVTRSKNIPIFMDFIVSNTYELLVLKFQIGSLLDMLSTTMIFFGIYHIYVQSMMKQRKYSPYPSQINMLNKDY</sequence>
<dbReference type="STRING" id="6185.A0A095BVR6"/>
<gene>
    <name evidence="2" type="ORF">MS3_01233</name>
</gene>
<protein>
    <submittedName>
        <fullName evidence="2">Hypoxanthine-guanine phosphoribosyltransferase</fullName>
    </submittedName>
</protein>
<keyword evidence="2" id="KW-0328">Glycosyltransferase</keyword>
<feature type="transmembrane region" description="Helical" evidence="1">
    <location>
        <begin position="67"/>
        <end position="89"/>
    </location>
</feature>
<reference evidence="2" key="1">
    <citation type="journal article" date="2012" name="Nat. Genet.">
        <title>Whole-genome sequence of Schistosoma haematobium.</title>
        <authorList>
            <person name="Young N.D."/>
            <person name="Jex A.R."/>
            <person name="Li B."/>
            <person name="Liu S."/>
            <person name="Yang L."/>
            <person name="Xiong Z."/>
            <person name="Li Y."/>
            <person name="Cantacessi C."/>
            <person name="Hall R.S."/>
            <person name="Xu X."/>
            <person name="Chen F."/>
            <person name="Wu X."/>
            <person name="Zerlotini A."/>
            <person name="Oliveira G."/>
            <person name="Hofmann A."/>
            <person name="Zhang G."/>
            <person name="Fang X."/>
            <person name="Kang Y."/>
            <person name="Campbell B.E."/>
            <person name="Loukas A."/>
            <person name="Ranganathan S."/>
            <person name="Rollinson D."/>
            <person name="Rinaldi G."/>
            <person name="Brindley P.J."/>
            <person name="Yang H."/>
            <person name="Wang J."/>
            <person name="Wang J."/>
            <person name="Gasser R.B."/>
        </authorList>
    </citation>
    <scope>NUCLEOTIDE SEQUENCE [LARGE SCALE GENOMIC DNA]</scope>
</reference>
<keyword evidence="1" id="KW-0812">Transmembrane</keyword>
<evidence type="ECO:0000313" key="2">
    <source>
        <dbReference type="EMBL" id="KGB33083.1"/>
    </source>
</evidence>
<dbReference type="Gene3D" id="3.40.50.2020">
    <property type="match status" value="1"/>
</dbReference>
<dbReference type="EMBL" id="KL250531">
    <property type="protein sequence ID" value="KGB33083.1"/>
    <property type="molecule type" value="Genomic_DNA"/>
</dbReference>
<keyword evidence="1" id="KW-1133">Transmembrane helix</keyword>
<dbReference type="AlphaFoldDB" id="A0A095BVR6"/>
<evidence type="ECO:0000256" key="1">
    <source>
        <dbReference type="SAM" id="Phobius"/>
    </source>
</evidence>
<accession>A0A095BVR6</accession>
<dbReference type="GO" id="GO:0016757">
    <property type="term" value="F:glycosyltransferase activity"/>
    <property type="evidence" value="ECO:0007669"/>
    <property type="project" value="UniProtKB-KW"/>
</dbReference>
<keyword evidence="2" id="KW-0808">Transferase</keyword>